<organism evidence="2">
    <name type="scientific">Anguilla anguilla</name>
    <name type="common">European freshwater eel</name>
    <name type="synonym">Muraena anguilla</name>
    <dbReference type="NCBI Taxonomy" id="7936"/>
    <lineage>
        <taxon>Eukaryota</taxon>
        <taxon>Metazoa</taxon>
        <taxon>Chordata</taxon>
        <taxon>Craniata</taxon>
        <taxon>Vertebrata</taxon>
        <taxon>Euteleostomi</taxon>
        <taxon>Actinopterygii</taxon>
        <taxon>Neopterygii</taxon>
        <taxon>Teleostei</taxon>
        <taxon>Anguilliformes</taxon>
        <taxon>Anguillidae</taxon>
        <taxon>Anguilla</taxon>
    </lineage>
</organism>
<feature type="compositionally biased region" description="Basic and acidic residues" evidence="1">
    <location>
        <begin position="1"/>
        <end position="15"/>
    </location>
</feature>
<name>A0A0E9TJR5_ANGAN</name>
<reference evidence="2" key="1">
    <citation type="submission" date="2014-11" db="EMBL/GenBank/DDBJ databases">
        <authorList>
            <person name="Amaro Gonzalez C."/>
        </authorList>
    </citation>
    <scope>NUCLEOTIDE SEQUENCE</scope>
</reference>
<sequence length="49" mass="5634">MQRENKSKEHQESRCFVKVSGVKRKGSQEKESGNGWRSEHVSSHANHLV</sequence>
<proteinExistence type="predicted"/>
<protein>
    <submittedName>
        <fullName evidence="2">Uncharacterized protein</fullName>
    </submittedName>
</protein>
<evidence type="ECO:0000256" key="1">
    <source>
        <dbReference type="SAM" id="MobiDB-lite"/>
    </source>
</evidence>
<dbReference type="EMBL" id="GBXM01055442">
    <property type="protein sequence ID" value="JAH53135.1"/>
    <property type="molecule type" value="Transcribed_RNA"/>
</dbReference>
<accession>A0A0E9TJR5</accession>
<evidence type="ECO:0000313" key="2">
    <source>
        <dbReference type="EMBL" id="JAH53135.1"/>
    </source>
</evidence>
<feature type="compositionally biased region" description="Basic and acidic residues" evidence="1">
    <location>
        <begin position="26"/>
        <end position="42"/>
    </location>
</feature>
<reference evidence="2" key="2">
    <citation type="journal article" date="2015" name="Fish Shellfish Immunol.">
        <title>Early steps in the European eel (Anguilla anguilla)-Vibrio vulnificus interaction in the gills: Role of the RtxA13 toxin.</title>
        <authorList>
            <person name="Callol A."/>
            <person name="Pajuelo D."/>
            <person name="Ebbesson L."/>
            <person name="Teles M."/>
            <person name="MacKenzie S."/>
            <person name="Amaro C."/>
        </authorList>
    </citation>
    <scope>NUCLEOTIDE SEQUENCE</scope>
</reference>
<dbReference type="AlphaFoldDB" id="A0A0E9TJR5"/>
<feature type="region of interest" description="Disordered" evidence="1">
    <location>
        <begin position="1"/>
        <end position="49"/>
    </location>
</feature>